<protein>
    <submittedName>
        <fullName evidence="8">Aminopeptidase</fullName>
    </submittedName>
</protein>
<feature type="binding site" evidence="7">
    <location>
        <position position="197"/>
    </location>
    <ligand>
        <name>Zn(2+)</name>
        <dbReference type="ChEBI" id="CHEBI:29105"/>
        <label>2</label>
    </ligand>
</feature>
<dbReference type="PANTHER" id="PTHR32481">
    <property type="entry name" value="AMINOPEPTIDASE"/>
    <property type="match status" value="1"/>
</dbReference>
<evidence type="ECO:0000313" key="9">
    <source>
        <dbReference type="Proteomes" id="UP001057291"/>
    </source>
</evidence>
<reference evidence="8" key="1">
    <citation type="journal article" date="2023" name="Int. J. Syst. Evol. Microbiol.">
        <title>Collibacillus ludicampi gen. nov., sp. nov., a new soil bacterium of the family Alicyclobacillaceae.</title>
        <authorList>
            <person name="Jojima T."/>
            <person name="Ioku Y."/>
            <person name="Fukuta Y."/>
            <person name="Shirasaka N."/>
            <person name="Matsumura Y."/>
            <person name="Mori M."/>
        </authorList>
    </citation>
    <scope>NUCLEOTIDE SEQUENCE</scope>
    <source>
        <strain evidence="8">TP075</strain>
    </source>
</reference>
<sequence>MNNELLLQLSQTVAPSGAEGTLLQQLKKEIEPFVDEIHTDVLGNLIAWKKGTNPQSGRLMLTANMDERGIMVTHVEESGFWRFVPIGTIEPVRLIGERVRFTNGVKGIIGAEQTSGKDVTCTELFIDIGASNAEEALRTVAIGDSAVIEHTPPEIIGERIIGKSLDNRVGCVILTEIVKRIGVLDHDLYIVFSVQKEVGSRGIKTATYRIEPDFALVIGTAVTGDTPGAERSEVKLGKGPAIKVLDDTIVVPPEIRRKMKACAEACGIPYQMEVSPQGKSDAGAVHLTQGGIPTAALSVPLRYPYSPSQMVSLADMERTIELGIEVLKRALP</sequence>
<dbReference type="EMBL" id="BOQE01000001">
    <property type="protein sequence ID" value="GIM48180.1"/>
    <property type="molecule type" value="Genomic_DNA"/>
</dbReference>
<evidence type="ECO:0000256" key="6">
    <source>
        <dbReference type="PIRNR" id="PIRNR001123"/>
    </source>
</evidence>
<evidence type="ECO:0000256" key="1">
    <source>
        <dbReference type="ARBA" id="ARBA00006272"/>
    </source>
</evidence>
<dbReference type="SUPFAM" id="SSF53187">
    <property type="entry name" value="Zn-dependent exopeptidases"/>
    <property type="match status" value="1"/>
</dbReference>
<comment type="cofactor">
    <cofactor evidence="7">
        <name>a divalent metal cation</name>
        <dbReference type="ChEBI" id="CHEBI:60240"/>
    </cofactor>
    <text evidence="7">Binds 2 divalent metal cations per subunit.</text>
</comment>
<comment type="similarity">
    <text evidence="1 6">Belongs to the peptidase M42 family.</text>
</comment>
<accession>A0AAV4LKA3</accession>
<dbReference type="InterPro" id="IPR051464">
    <property type="entry name" value="Peptidase_M42_aminopept"/>
</dbReference>
<gene>
    <name evidence="8" type="ORF">DNHGIG_37290</name>
</gene>
<dbReference type="GO" id="GO:0006508">
    <property type="term" value="P:proteolysis"/>
    <property type="evidence" value="ECO:0007669"/>
    <property type="project" value="UniProtKB-KW"/>
</dbReference>
<proteinExistence type="inferred from homology"/>
<dbReference type="Proteomes" id="UP001057291">
    <property type="component" value="Unassembled WGS sequence"/>
</dbReference>
<dbReference type="SUPFAM" id="SSF101821">
    <property type="entry name" value="Aminopeptidase/glucanase lid domain"/>
    <property type="match status" value="1"/>
</dbReference>
<feature type="binding site" evidence="7">
    <location>
        <position position="166"/>
    </location>
    <ligand>
        <name>Zn(2+)</name>
        <dbReference type="ChEBI" id="CHEBI:29105"/>
        <label>1</label>
    </ligand>
</feature>
<keyword evidence="9" id="KW-1185">Reference proteome</keyword>
<dbReference type="GO" id="GO:0046872">
    <property type="term" value="F:metal ion binding"/>
    <property type="evidence" value="ECO:0007669"/>
    <property type="project" value="UniProtKB-UniRule"/>
</dbReference>
<dbReference type="InterPro" id="IPR008007">
    <property type="entry name" value="Peptidase_M42"/>
</dbReference>
<dbReference type="Gene3D" id="3.40.630.10">
    <property type="entry name" value="Zn peptidases"/>
    <property type="match status" value="1"/>
</dbReference>
<dbReference type="GO" id="GO:0004177">
    <property type="term" value="F:aminopeptidase activity"/>
    <property type="evidence" value="ECO:0007669"/>
    <property type="project" value="UniProtKB-UniRule"/>
</dbReference>
<keyword evidence="5" id="KW-0378">Hydrolase</keyword>
<comment type="caution">
    <text evidence="8">The sequence shown here is derived from an EMBL/GenBank/DDBJ whole genome shotgun (WGS) entry which is preliminary data.</text>
</comment>
<dbReference type="Gene3D" id="2.40.30.40">
    <property type="entry name" value="Peptidase M42, domain 2"/>
    <property type="match status" value="1"/>
</dbReference>
<keyword evidence="2 8" id="KW-0031">Aminopeptidase</keyword>
<keyword evidence="3" id="KW-0645">Protease</keyword>
<dbReference type="AlphaFoldDB" id="A0AAV4LKA3"/>
<evidence type="ECO:0000313" key="8">
    <source>
        <dbReference type="EMBL" id="GIM48180.1"/>
    </source>
</evidence>
<feature type="binding site" evidence="7">
    <location>
        <position position="166"/>
    </location>
    <ligand>
        <name>Zn(2+)</name>
        <dbReference type="ChEBI" id="CHEBI:29105"/>
        <label>2</label>
    </ligand>
</feature>
<dbReference type="RefSeq" id="WP_282201080.1">
    <property type="nucleotide sequence ID" value="NZ_BOQE01000001.1"/>
</dbReference>
<dbReference type="InterPro" id="IPR023367">
    <property type="entry name" value="Peptidase_M42_dom2"/>
</dbReference>
<evidence type="ECO:0000256" key="7">
    <source>
        <dbReference type="PIRSR" id="PIRSR001123-2"/>
    </source>
</evidence>
<keyword evidence="4 7" id="KW-0479">Metal-binding</keyword>
<dbReference type="Pfam" id="PF05343">
    <property type="entry name" value="Peptidase_M42"/>
    <property type="match status" value="1"/>
</dbReference>
<evidence type="ECO:0000256" key="3">
    <source>
        <dbReference type="ARBA" id="ARBA00022670"/>
    </source>
</evidence>
<evidence type="ECO:0000256" key="2">
    <source>
        <dbReference type="ARBA" id="ARBA00022438"/>
    </source>
</evidence>
<dbReference type="PANTHER" id="PTHR32481:SF9">
    <property type="entry name" value="ENDOGLUCANASE"/>
    <property type="match status" value="1"/>
</dbReference>
<dbReference type="PIRSF" id="PIRSF001123">
    <property type="entry name" value="PepA_GA"/>
    <property type="match status" value="1"/>
</dbReference>
<evidence type="ECO:0000256" key="4">
    <source>
        <dbReference type="ARBA" id="ARBA00022723"/>
    </source>
</evidence>
<name>A0AAV4LKA3_9BACL</name>
<evidence type="ECO:0000256" key="5">
    <source>
        <dbReference type="ARBA" id="ARBA00022801"/>
    </source>
</evidence>
<organism evidence="8 9">
    <name type="scientific">Collibacillus ludicampi</name>
    <dbReference type="NCBI Taxonomy" id="2771369"/>
    <lineage>
        <taxon>Bacteria</taxon>
        <taxon>Bacillati</taxon>
        <taxon>Bacillota</taxon>
        <taxon>Bacilli</taxon>
        <taxon>Bacillales</taxon>
        <taxon>Alicyclobacillaceae</taxon>
        <taxon>Collibacillus</taxon>
    </lineage>
</organism>